<name>A0A2Z6ZZ22_9LAMI</name>
<feature type="region of interest" description="Disordered" evidence="4">
    <location>
        <begin position="460"/>
        <end position="487"/>
    </location>
</feature>
<feature type="region of interest" description="Disordered" evidence="4">
    <location>
        <begin position="318"/>
        <end position="340"/>
    </location>
</feature>
<proteinExistence type="inferred from homology"/>
<sequence length="487" mass="53841">MHPCGDIVCIIKQESIILQFSRKKISESSDGDGCKRCNCKKSRCLKLYCDCFAAGIYCAEPCACQACLNRPEHVDTVLETRQQIETRNPLAFAPKVVQHVTEPPASNCGLEEDATHFTPSSARHKRGCNCKKSMCLKKYCECYQENFYLAIQCFLSLIVCEEVHFPSFGKANVGCSDGCRCEGCKNVFGQKGEFGMTKDVLSDEESNEIQDASLVSNSNIMASEDAVRHTEFCSPYNSTPFTPAFQYLNHEKDASKAWFPSGRYFVSPEPGLPSVPPFLASPKSPRSSDNDTMSETTKEILDLVSFDLESDYGNVETGNEISESHQEPGKTTLVSHRPDSQGWTNNLILQSSSRNVPYSSVKPSRFHGSPNTPVSNLSGTKHQELLDLDHDLFDVMQDDTPEILKDTPTPLNAVKVSSPNKKRVSPPHSQVPKFDSSSPARFRNAVKFILKSVPSFPPLTPCINPKNGSFEQSGNSQNCSGSDQDHE</sequence>
<dbReference type="Pfam" id="PF03638">
    <property type="entry name" value="TCR"/>
    <property type="match status" value="2"/>
</dbReference>
<dbReference type="GO" id="GO:0005634">
    <property type="term" value="C:nucleus"/>
    <property type="evidence" value="ECO:0007669"/>
    <property type="project" value="UniProtKB-SubCell"/>
</dbReference>
<dbReference type="InterPro" id="IPR033467">
    <property type="entry name" value="Tesmin/TSO1-like_CXC"/>
</dbReference>
<evidence type="ECO:0000256" key="3">
    <source>
        <dbReference type="ARBA" id="ARBA00023242"/>
    </source>
</evidence>
<comment type="subcellular location">
    <subcellularLocation>
        <location evidence="1">Nucleus</location>
    </subcellularLocation>
</comment>
<evidence type="ECO:0000313" key="6">
    <source>
        <dbReference type="EMBL" id="KZV14429.1"/>
    </source>
</evidence>
<evidence type="ECO:0000256" key="4">
    <source>
        <dbReference type="SAM" id="MobiDB-lite"/>
    </source>
</evidence>
<evidence type="ECO:0000256" key="2">
    <source>
        <dbReference type="ARBA" id="ARBA00007267"/>
    </source>
</evidence>
<dbReference type="GO" id="GO:0003700">
    <property type="term" value="F:DNA-binding transcription factor activity"/>
    <property type="evidence" value="ECO:0007669"/>
    <property type="project" value="InterPro"/>
</dbReference>
<feature type="compositionally biased region" description="Polar residues" evidence="4">
    <location>
        <begin position="369"/>
        <end position="378"/>
    </location>
</feature>
<dbReference type="EMBL" id="KV020619">
    <property type="protein sequence ID" value="KZV14429.1"/>
    <property type="molecule type" value="Genomic_DNA"/>
</dbReference>
<dbReference type="InterPro" id="IPR044522">
    <property type="entry name" value="TSO1-like"/>
</dbReference>
<accession>A0A2Z6ZZ22</accession>
<reference evidence="6 7" key="1">
    <citation type="journal article" date="2015" name="Proc. Natl. Acad. Sci. U.S.A.">
        <title>The resurrection genome of Boea hygrometrica: A blueprint for survival of dehydration.</title>
        <authorList>
            <person name="Xiao L."/>
            <person name="Yang G."/>
            <person name="Zhang L."/>
            <person name="Yang X."/>
            <person name="Zhao S."/>
            <person name="Ji Z."/>
            <person name="Zhou Q."/>
            <person name="Hu M."/>
            <person name="Wang Y."/>
            <person name="Chen M."/>
            <person name="Xu Y."/>
            <person name="Jin H."/>
            <person name="Xiao X."/>
            <person name="Hu G."/>
            <person name="Bao F."/>
            <person name="Hu Y."/>
            <person name="Wan P."/>
            <person name="Li L."/>
            <person name="Deng X."/>
            <person name="Kuang T."/>
            <person name="Xiang C."/>
            <person name="Zhu J.K."/>
            <person name="Oliver M.J."/>
            <person name="He Y."/>
        </authorList>
    </citation>
    <scope>NUCLEOTIDE SEQUENCE [LARGE SCALE GENOMIC DNA]</scope>
    <source>
        <strain evidence="7">cv. XS01</strain>
    </source>
</reference>
<evidence type="ECO:0000313" key="7">
    <source>
        <dbReference type="Proteomes" id="UP000250235"/>
    </source>
</evidence>
<dbReference type="SMART" id="SM01114">
    <property type="entry name" value="CXC"/>
    <property type="match status" value="2"/>
</dbReference>
<dbReference type="AlphaFoldDB" id="A0A2Z6ZZ22"/>
<dbReference type="PANTHER" id="PTHR46159:SF6">
    <property type="entry name" value="OS12G0605300 PROTEIN"/>
    <property type="match status" value="1"/>
</dbReference>
<keyword evidence="7" id="KW-1185">Reference proteome</keyword>
<comment type="similarity">
    <text evidence="2">Belongs to the lin-54 family.</text>
</comment>
<organism evidence="6 7">
    <name type="scientific">Dorcoceras hygrometricum</name>
    <dbReference type="NCBI Taxonomy" id="472368"/>
    <lineage>
        <taxon>Eukaryota</taxon>
        <taxon>Viridiplantae</taxon>
        <taxon>Streptophyta</taxon>
        <taxon>Embryophyta</taxon>
        <taxon>Tracheophyta</taxon>
        <taxon>Spermatophyta</taxon>
        <taxon>Magnoliopsida</taxon>
        <taxon>eudicotyledons</taxon>
        <taxon>Gunneridae</taxon>
        <taxon>Pentapetalae</taxon>
        <taxon>asterids</taxon>
        <taxon>lamiids</taxon>
        <taxon>Lamiales</taxon>
        <taxon>Gesneriaceae</taxon>
        <taxon>Didymocarpoideae</taxon>
        <taxon>Trichosporeae</taxon>
        <taxon>Loxocarpinae</taxon>
        <taxon>Dorcoceras</taxon>
    </lineage>
</organism>
<feature type="domain" description="CRC" evidence="5">
    <location>
        <begin position="33"/>
        <end position="165"/>
    </location>
</feature>
<dbReference type="Proteomes" id="UP000250235">
    <property type="component" value="Unassembled WGS sequence"/>
</dbReference>
<feature type="region of interest" description="Disordered" evidence="4">
    <location>
        <begin position="403"/>
        <end position="438"/>
    </location>
</feature>
<feature type="compositionally biased region" description="Polar residues" evidence="4">
    <location>
        <begin position="466"/>
        <end position="487"/>
    </location>
</feature>
<feature type="region of interest" description="Disordered" evidence="4">
    <location>
        <begin position="358"/>
        <end position="378"/>
    </location>
</feature>
<dbReference type="PROSITE" id="PS51634">
    <property type="entry name" value="CRC"/>
    <property type="match status" value="1"/>
</dbReference>
<dbReference type="PANTHER" id="PTHR46159">
    <property type="entry name" value="PROTEIN TESMIN/TSO1-LIKE CXC 2"/>
    <property type="match status" value="1"/>
</dbReference>
<evidence type="ECO:0000256" key="1">
    <source>
        <dbReference type="ARBA" id="ARBA00004123"/>
    </source>
</evidence>
<keyword evidence="3" id="KW-0539">Nucleus</keyword>
<gene>
    <name evidence="6" type="ORF">F511_43244</name>
</gene>
<protein>
    <recommendedName>
        <fullName evidence="5">CRC domain-containing protein</fullName>
    </recommendedName>
</protein>
<dbReference type="OrthoDB" id="6283463at2759"/>
<dbReference type="InterPro" id="IPR005172">
    <property type="entry name" value="CRC"/>
</dbReference>
<evidence type="ECO:0000259" key="5">
    <source>
        <dbReference type="PROSITE" id="PS51634"/>
    </source>
</evidence>